<dbReference type="EMBL" id="KK199124">
    <property type="protein sequence ID" value="KCW44678.1"/>
    <property type="molecule type" value="Genomic_DNA"/>
</dbReference>
<evidence type="ECO:0000313" key="2">
    <source>
        <dbReference type="EMBL" id="KCW44678.1"/>
    </source>
</evidence>
<evidence type="ECO:0000313" key="3">
    <source>
        <dbReference type="Proteomes" id="UP000030711"/>
    </source>
</evidence>
<dbReference type="AlphaFoldDB" id="A0A058ZS90"/>
<gene>
    <name evidence="2" type="ORF">EUGRSUZ_L01788</name>
</gene>
<protein>
    <submittedName>
        <fullName evidence="2">Uncharacterized protein</fullName>
    </submittedName>
</protein>
<dbReference type="Gramene" id="KCW44678">
    <property type="protein sequence ID" value="KCW44678"/>
    <property type="gene ID" value="EUGRSUZ_L01788"/>
</dbReference>
<organism evidence="2">
    <name type="scientific">Eucalyptus grandis</name>
    <name type="common">Flooded gum</name>
    <dbReference type="NCBI Taxonomy" id="71139"/>
    <lineage>
        <taxon>Eukaryota</taxon>
        <taxon>Viridiplantae</taxon>
        <taxon>Streptophyta</taxon>
        <taxon>Embryophyta</taxon>
        <taxon>Tracheophyta</taxon>
        <taxon>Spermatophyta</taxon>
        <taxon>Magnoliopsida</taxon>
        <taxon>eudicotyledons</taxon>
        <taxon>Gunneridae</taxon>
        <taxon>Pentapetalae</taxon>
        <taxon>rosids</taxon>
        <taxon>malvids</taxon>
        <taxon>Myrtales</taxon>
        <taxon>Myrtaceae</taxon>
        <taxon>Myrtoideae</taxon>
        <taxon>Eucalypteae</taxon>
        <taxon>Eucalyptus</taxon>
    </lineage>
</organism>
<dbReference type="EMBL" id="MU848608">
    <property type="protein sequence ID" value="KAK2632266.1"/>
    <property type="molecule type" value="Genomic_DNA"/>
</dbReference>
<keyword evidence="3" id="KW-1185">Reference proteome</keyword>
<reference evidence="2" key="1">
    <citation type="submission" date="2013-07" db="EMBL/GenBank/DDBJ databases">
        <title>The genome of Eucalyptus grandis.</title>
        <authorList>
            <person name="Schmutz J."/>
            <person name="Hayes R."/>
            <person name="Myburg A."/>
            <person name="Tuskan G."/>
            <person name="Grattapaglia D."/>
            <person name="Rokhsar D.S."/>
        </authorList>
    </citation>
    <scope>NUCLEOTIDE SEQUENCE</scope>
    <source>
        <tissue evidence="2">Leaf extractions</tissue>
    </source>
</reference>
<proteinExistence type="predicted"/>
<reference evidence="1" key="3">
    <citation type="submission" date="2023-04" db="EMBL/GenBank/DDBJ databases">
        <title>WGS assembly of Eucalyptus grandis.</title>
        <authorList>
            <person name="Myburg A."/>
            <person name="Grattapaglia D."/>
            <person name="Tuskan G."/>
            <person name="Hellsten U."/>
            <person name="Hayes R."/>
            <person name="Grimwood J."/>
            <person name="Jenkins J."/>
            <person name="Lindquist E."/>
            <person name="Tice H."/>
            <person name="Bauer D."/>
            <person name="Goodstein D."/>
            <person name="Dubchak I."/>
            <person name="Poliakov A."/>
            <person name="Mizrachi E."/>
            <person name="Kullan A."/>
            <person name="Hussey S."/>
            <person name="Pinard D."/>
            <person name="Van D."/>
            <person name="Singh P."/>
            <person name="Van J."/>
            <person name="Silva-Junior O."/>
            <person name="Togawa R."/>
            <person name="Pappas M."/>
            <person name="Faria D."/>
            <person name="Sansaloni C."/>
            <person name="Petroli C."/>
            <person name="Yang X."/>
            <person name="Ranjan P."/>
            <person name="Tschaplinski T."/>
            <person name="Ye C."/>
            <person name="Li T."/>
            <person name="Sterck L."/>
            <person name="Vanneste K."/>
            <person name="Murat F."/>
            <person name="Soler M."/>
            <person name="Clemente H."/>
            <person name="Saidi N."/>
            <person name="Cassan-Wang H."/>
            <person name="Dunand C."/>
            <person name="Hefer C."/>
            <person name="Bornberg-Bauer E."/>
            <person name="Kersting A."/>
            <person name="Vining K."/>
            <person name="Amarasinghe V."/>
            <person name="Ranik M."/>
            <person name="Naithani S."/>
            <person name="Elser J."/>
            <person name="Boyd A."/>
            <person name="Liston A."/>
            <person name="Spatafora J."/>
            <person name="Dharmwardhana P."/>
            <person name="Raja R."/>
            <person name="Sullivan C."/>
            <person name="Romanel E."/>
            <person name="Alves-Ferreira M."/>
            <person name="Kulheim C."/>
            <person name="Foley W."/>
            <person name="Carocha V."/>
            <person name="Paiva J."/>
            <person name="Kudrna D."/>
            <person name="Brommonschenkel S."/>
            <person name="Pasquali G."/>
            <person name="Byrne M."/>
            <person name="Rigault P."/>
            <person name="Tibbits J."/>
            <person name="Spokevicius A."/>
            <person name="Jones R."/>
            <person name="Steane D."/>
            <person name="Vaillancourt R."/>
            <person name="Potts B."/>
            <person name="Joubert F."/>
            <person name="Barry K."/>
            <person name="Pappas G."/>
            <person name="Strauss S."/>
            <person name="Jaiswal P."/>
            <person name="Grima-Pettenati J."/>
            <person name="Salse J."/>
            <person name="Van D."/>
            <person name="Rokhsar D."/>
            <person name="Schmutz J."/>
        </authorList>
    </citation>
    <scope>NUCLEOTIDE SEQUENCE</scope>
    <source>
        <tissue evidence="1">Leaf extractions</tissue>
    </source>
</reference>
<name>A0A058ZS90_EUCGR</name>
<dbReference type="Proteomes" id="UP000030711">
    <property type="component" value="Unassembled WGS sequence"/>
</dbReference>
<reference evidence="1" key="2">
    <citation type="journal article" date="2014" name="Nature">
        <title>The genome of Eucalyptus grandis.</title>
        <authorList>
            <person name="Myburg A.A."/>
            <person name="Grattapaglia D."/>
            <person name="Tuskan G.A."/>
            <person name="Hellsten U."/>
            <person name="Hayes R.D."/>
            <person name="Grimwood J."/>
            <person name="Jenkins J."/>
            <person name="Lindquist E."/>
            <person name="Tice H."/>
            <person name="Bauer D."/>
            <person name="Goodstein D.M."/>
            <person name="Dubchak I."/>
            <person name="Poliakov A."/>
            <person name="Mizrachi E."/>
            <person name="Kullan A.R."/>
            <person name="Hussey S.G."/>
            <person name="Pinard D."/>
            <person name="van der Merwe K."/>
            <person name="Singh P."/>
            <person name="van Jaarsveld I."/>
            <person name="Silva-Junior O.B."/>
            <person name="Togawa R.C."/>
            <person name="Pappas M.R."/>
            <person name="Faria D.A."/>
            <person name="Sansaloni C.P."/>
            <person name="Petroli C.D."/>
            <person name="Yang X."/>
            <person name="Ranjan P."/>
            <person name="Tschaplinski T.J."/>
            <person name="Ye C.Y."/>
            <person name="Li T."/>
            <person name="Sterck L."/>
            <person name="Vanneste K."/>
            <person name="Murat F."/>
            <person name="Soler M."/>
            <person name="Clemente H.S."/>
            <person name="Saidi N."/>
            <person name="Cassan-Wang H."/>
            <person name="Dunand C."/>
            <person name="Hefer C.A."/>
            <person name="Bornberg-Bauer E."/>
            <person name="Kersting A.R."/>
            <person name="Vining K."/>
            <person name="Amarasinghe V."/>
            <person name="Ranik M."/>
            <person name="Naithani S."/>
            <person name="Elser J."/>
            <person name="Boyd A.E."/>
            <person name="Liston A."/>
            <person name="Spatafora J.W."/>
            <person name="Dharmwardhana P."/>
            <person name="Raja R."/>
            <person name="Sullivan C."/>
            <person name="Romanel E."/>
            <person name="Alves-Ferreira M."/>
            <person name="Kulheim C."/>
            <person name="Foley W."/>
            <person name="Carocha V."/>
            <person name="Paiva J."/>
            <person name="Kudrna D."/>
            <person name="Brommonschenkel S.H."/>
            <person name="Pasquali G."/>
            <person name="Byrne M."/>
            <person name="Rigault P."/>
            <person name="Tibbits J."/>
            <person name="Spokevicius A."/>
            <person name="Jones R.C."/>
            <person name="Steane D.A."/>
            <person name="Vaillancourt R.E."/>
            <person name="Potts B.M."/>
            <person name="Joubert F."/>
            <person name="Barry K."/>
            <person name="Pappas G.J."/>
            <person name="Strauss S.H."/>
            <person name="Jaiswal P."/>
            <person name="Grima-Pettenati J."/>
            <person name="Salse J."/>
            <person name="Van de Peer Y."/>
            <person name="Rokhsar D.S."/>
            <person name="Schmutz J."/>
        </authorList>
    </citation>
    <scope>NUCLEOTIDE SEQUENCE</scope>
    <source>
        <tissue evidence="1">Leaf extractions</tissue>
    </source>
</reference>
<dbReference type="InParanoid" id="A0A058ZS90"/>
<reference evidence="1" key="4">
    <citation type="submission" date="2023-07" db="EMBL/GenBank/DDBJ databases">
        <authorList>
            <person name="Myburg A.A."/>
            <person name="Grattapaglia D."/>
            <person name="Tuskan G.A."/>
            <person name="Hellsten U."/>
            <person name="Hayes R.D."/>
            <person name="Grimwood J."/>
            <person name="Jenkins J."/>
            <person name="Lindquist E."/>
            <person name="Tice H."/>
            <person name="Bauer D."/>
            <person name="Goodstein D.M."/>
            <person name="Dubchak I."/>
            <person name="Poliakov A."/>
            <person name="Mizrachi E."/>
            <person name="Kullan A.R."/>
            <person name="Hussey S.G."/>
            <person name="Pinard D."/>
            <person name="Van D.M."/>
            <person name="Singh P."/>
            <person name="Van J.I."/>
            <person name="Silva-Junior O.B."/>
            <person name="Togawa R.C."/>
            <person name="Pappas M.R."/>
            <person name="Faria D.A."/>
            <person name="Sansaloni C.P."/>
            <person name="Petroli C.D."/>
            <person name="Yang X."/>
            <person name="Ranjan P."/>
            <person name="Tschaplinski T.J."/>
            <person name="Ye C.Y."/>
            <person name="Li T."/>
            <person name="Sterck L."/>
            <person name="Vanneste K."/>
            <person name="Murat F."/>
            <person name="Soler M."/>
            <person name="Clemente H.S."/>
            <person name="Saidi N."/>
            <person name="Cassan-Wang H."/>
            <person name="Dunand C."/>
            <person name="Hefer C.A."/>
            <person name="Bornberg-Bauer E."/>
            <person name="Kersting A.R."/>
            <person name="Vining K."/>
            <person name="Amarasinghe V."/>
            <person name="Ranik M."/>
            <person name="Naithani S."/>
            <person name="Elser J."/>
            <person name="Boyd A.E."/>
            <person name="Liston A."/>
            <person name="Spatafora J.W."/>
            <person name="Dharmwardhana P."/>
            <person name="Raja R."/>
            <person name="Sullivan C."/>
            <person name="Romanel E."/>
            <person name="Alves-Ferreira M."/>
            <person name="Kulheim C."/>
            <person name="Foley W."/>
            <person name="Carocha V."/>
            <person name="Paiva J."/>
            <person name="Kudrna D."/>
            <person name="Brommonschenkel S.H."/>
            <person name="Pasquali G."/>
            <person name="Byrne M."/>
            <person name="Rigault P."/>
            <person name="Tibbits J."/>
            <person name="Spokevicius A."/>
            <person name="Jones R.C."/>
            <person name="Steane D.A."/>
            <person name="Vaillancourt R.E."/>
            <person name="Potts B.M."/>
            <person name="Joubert F."/>
            <person name="Barry K."/>
            <person name="Pappas G.J."/>
            <person name="Strauss S.H."/>
            <person name="Jaiswal P."/>
            <person name="Grima-Pettenati J."/>
            <person name="Salse J."/>
            <person name="Van D.P."/>
            <person name="Rokhsar D.S."/>
            <person name="Schmutz J."/>
        </authorList>
    </citation>
    <scope>NUCLEOTIDE SEQUENCE</scope>
    <source>
        <tissue evidence="1">Leaf extractions</tissue>
    </source>
</reference>
<accession>A0A058ZS90</accession>
<sequence>MKDLGKTQLQCLTNRGFGVQSFRKRKNLCLPEEFVNKALALFDFLNLLHLPLLAPAYGTGSTLAGRYPRIGGNAISAGESIGSLSA</sequence>
<evidence type="ECO:0000313" key="1">
    <source>
        <dbReference type="EMBL" id="KAK2632266.1"/>
    </source>
</evidence>